<dbReference type="Gene3D" id="2.30.42.10">
    <property type="match status" value="1"/>
</dbReference>
<organism evidence="2 3">
    <name type="scientific">Sporolactobacillus putidus</name>
    <dbReference type="NCBI Taxonomy" id="492735"/>
    <lineage>
        <taxon>Bacteria</taxon>
        <taxon>Bacillati</taxon>
        <taxon>Bacillota</taxon>
        <taxon>Bacilli</taxon>
        <taxon>Bacillales</taxon>
        <taxon>Sporolactobacillaceae</taxon>
        <taxon>Sporolactobacillus</taxon>
    </lineage>
</organism>
<evidence type="ECO:0000256" key="1">
    <source>
        <dbReference type="SAM" id="Phobius"/>
    </source>
</evidence>
<keyword evidence="2" id="KW-0131">Cell cycle</keyword>
<evidence type="ECO:0000313" key="2">
    <source>
        <dbReference type="EMBL" id="GGL54363.1"/>
    </source>
</evidence>
<keyword evidence="3" id="KW-1185">Reference proteome</keyword>
<keyword evidence="1" id="KW-1133">Transmembrane helix</keyword>
<keyword evidence="1" id="KW-0472">Membrane</keyword>
<gene>
    <name evidence="2" type="primary">minJ</name>
    <name evidence="2" type="ORF">GCM10007968_18010</name>
</gene>
<dbReference type="EMBL" id="BMOK01000006">
    <property type="protein sequence ID" value="GGL54363.1"/>
    <property type="molecule type" value="Genomic_DNA"/>
</dbReference>
<dbReference type="SUPFAM" id="SSF50156">
    <property type="entry name" value="PDZ domain-like"/>
    <property type="match status" value="1"/>
</dbReference>
<keyword evidence="1" id="KW-0812">Transmembrane</keyword>
<dbReference type="InterPro" id="IPR036034">
    <property type="entry name" value="PDZ_sf"/>
</dbReference>
<dbReference type="Proteomes" id="UP000654670">
    <property type="component" value="Unassembled WGS sequence"/>
</dbReference>
<reference evidence="2" key="1">
    <citation type="journal article" date="2014" name="Int. J. Syst. Evol. Microbiol.">
        <title>Complete genome sequence of Corynebacterium casei LMG S-19264T (=DSM 44701T), isolated from a smear-ripened cheese.</title>
        <authorList>
            <consortium name="US DOE Joint Genome Institute (JGI-PGF)"/>
            <person name="Walter F."/>
            <person name="Albersmeier A."/>
            <person name="Kalinowski J."/>
            <person name="Ruckert C."/>
        </authorList>
    </citation>
    <scope>NUCLEOTIDE SEQUENCE</scope>
    <source>
        <strain evidence="2">JCM 15325</strain>
    </source>
</reference>
<feature type="transmembrane region" description="Helical" evidence="1">
    <location>
        <begin position="215"/>
        <end position="235"/>
    </location>
</feature>
<feature type="transmembrane region" description="Helical" evidence="1">
    <location>
        <begin position="12"/>
        <end position="31"/>
    </location>
</feature>
<protein>
    <submittedName>
        <fullName evidence="2">Cell division topological determinant MinJ</fullName>
    </submittedName>
</protein>
<dbReference type="RefSeq" id="WP_188802762.1">
    <property type="nucleotide sequence ID" value="NZ_BMOK01000006.1"/>
</dbReference>
<feature type="transmembrane region" description="Helical" evidence="1">
    <location>
        <begin position="185"/>
        <end position="209"/>
    </location>
</feature>
<accession>A0A917W2B2</accession>
<feature type="transmembrane region" description="Helical" evidence="1">
    <location>
        <begin position="100"/>
        <end position="119"/>
    </location>
</feature>
<feature type="transmembrane region" description="Helical" evidence="1">
    <location>
        <begin position="271"/>
        <end position="290"/>
    </location>
</feature>
<feature type="transmembrane region" description="Helical" evidence="1">
    <location>
        <begin position="43"/>
        <end position="63"/>
    </location>
</feature>
<sequence>MGDMVRSVFLGIASFFYNPVLYLLILGLFLFSMQRVKRERLSFHVKAYGMFNTIFSSTAPSLITGAIGSALLLLSGTALPAGVIVLLSCAYLLIMLTTQLRFLSPAIAGGLTIVAAYLLPDIKTPYPLVNQWIEGIRGVNFFSLGVFLVTGLLIECLLVYGWGARQTSPRLIDSRRGSKVGAHEASALWIVPLFFLVPSAGPVGSIGLWPFVSGAGHSFGFALFPLGVGIAQLITHTLPRRAVRATGHWLLANVLLTGLFVGLSYPLHLPVLAVIGGALALISRFGLVWYHHYLREKRPLYFIRPTKGIRVVGVIPHTLGDRMGIRMGEEILRANDQEVTSEYDFYEALQKRAAYCKLEVIDRFGEPRFAKGPIHQDDGHRIGLLFLEAAKWENDRKTKA</sequence>
<feature type="transmembrane region" description="Helical" evidence="1">
    <location>
        <begin position="247"/>
        <end position="265"/>
    </location>
</feature>
<proteinExistence type="predicted"/>
<keyword evidence="2" id="KW-0132">Cell division</keyword>
<feature type="transmembrane region" description="Helical" evidence="1">
    <location>
        <begin position="69"/>
        <end position="93"/>
    </location>
</feature>
<dbReference type="GO" id="GO:0051301">
    <property type="term" value="P:cell division"/>
    <property type="evidence" value="ECO:0007669"/>
    <property type="project" value="UniProtKB-KW"/>
</dbReference>
<comment type="caution">
    <text evidence="2">The sequence shown here is derived from an EMBL/GenBank/DDBJ whole genome shotgun (WGS) entry which is preliminary data.</text>
</comment>
<dbReference type="AlphaFoldDB" id="A0A917W2B2"/>
<feature type="transmembrane region" description="Helical" evidence="1">
    <location>
        <begin position="139"/>
        <end position="164"/>
    </location>
</feature>
<evidence type="ECO:0000313" key="3">
    <source>
        <dbReference type="Proteomes" id="UP000654670"/>
    </source>
</evidence>
<reference evidence="2" key="2">
    <citation type="submission" date="2020-09" db="EMBL/GenBank/DDBJ databases">
        <authorList>
            <person name="Sun Q."/>
            <person name="Ohkuma M."/>
        </authorList>
    </citation>
    <scope>NUCLEOTIDE SEQUENCE</scope>
    <source>
        <strain evidence="2">JCM 15325</strain>
    </source>
</reference>
<name>A0A917W2B2_9BACL</name>